<keyword evidence="9" id="KW-1185">Reference proteome</keyword>
<evidence type="ECO:0000256" key="2">
    <source>
        <dbReference type="ARBA" id="ARBA00022927"/>
    </source>
</evidence>
<name>A0AAR2LJ38_PYGNA</name>
<reference evidence="8" key="2">
    <citation type="submission" date="2025-08" db="UniProtKB">
        <authorList>
            <consortium name="Ensembl"/>
        </authorList>
    </citation>
    <scope>IDENTIFICATION</scope>
</reference>
<keyword evidence="3 4" id="KW-0175">Coiled coil</keyword>
<dbReference type="GO" id="GO:0015031">
    <property type="term" value="P:protein transport"/>
    <property type="evidence" value="ECO:0007669"/>
    <property type="project" value="UniProtKB-KW"/>
</dbReference>
<reference evidence="8 9" key="1">
    <citation type="submission" date="2020-10" db="EMBL/GenBank/DDBJ databases">
        <title>Pygocentrus nattereri (red-bellied piranha) genome, fPygNat1, primary haplotype.</title>
        <authorList>
            <person name="Myers G."/>
            <person name="Meyer A."/>
            <person name="Karagic N."/>
            <person name="Pippel M."/>
            <person name="Winkler S."/>
            <person name="Tracey A."/>
            <person name="Wood J."/>
            <person name="Formenti G."/>
            <person name="Howe K."/>
            <person name="Fedrigo O."/>
            <person name="Jarvis E.D."/>
        </authorList>
    </citation>
    <scope>NUCLEOTIDE SEQUENCE [LARGE SCALE GENOMIC DNA]</scope>
</reference>
<evidence type="ECO:0000256" key="5">
    <source>
        <dbReference type="SAM" id="MobiDB-lite"/>
    </source>
</evidence>
<dbReference type="AlphaFoldDB" id="A0AAR2LJ38"/>
<dbReference type="GO" id="GO:1990745">
    <property type="term" value="C:EARP complex"/>
    <property type="evidence" value="ECO:0007669"/>
    <property type="project" value="InterPro"/>
</dbReference>
<dbReference type="GO" id="GO:0005829">
    <property type="term" value="C:cytosol"/>
    <property type="evidence" value="ECO:0007669"/>
    <property type="project" value="GOC"/>
</dbReference>
<evidence type="ECO:0008006" key="10">
    <source>
        <dbReference type="Google" id="ProtNLM"/>
    </source>
</evidence>
<feature type="domain" description="Syndetin C-terminal" evidence="6">
    <location>
        <begin position="708"/>
        <end position="942"/>
    </location>
</feature>
<sequence>MQKIKSLMSRQGLKSPQESMADMSPVENFRIPSKEELRELREQPIDPQAEQEIIDSIEEVYFSSDSFDMVQYELEKLPPDLNLQELEEYRDKLKRQQAAELERVTSLQTNLQLAAVMCTNARRQLSFAKEGFTEASLGLLANQRRRQLLTGLLKSLRTIKTLQRTDVRLSEMLEEEDYPGAIQLCLECQKAASTFKHYSCISELNSKLQDTLEQIEEQLDVALSKTCKHFDVSHYTKVQLAYSLLGKTQTAMDQLHMHFTQAIHNTVFQVVLGYVELCAGNADTKFQKMQYKDLCTHITPDSYIPCLTDLCKALWEVMLSYYRTMQWHEEHDKEEAADPDTVSSGSLVVIGGYIFKCRSYVKKKLEHGLSRIWQDVQLKVKAYLLGTDMSNFKYDDFIVVLDVISRLMQVGEEFCGSKSEVLQESIKRQSVNYFKNYHRTRLEELRMFLENETWELCPVKSNFSIAQLHEFKFMGQCRSPSVSPSRQPASSEPVELSLFEQYTQVGNPFEMQIDNKEEETEDVLASNGYESDELEKSVYQDYDSDSDVAEELKQDFVDEQTGDIPAKSVSRETLRSRKRSDYNLNKANAPILTNTTLNVIRLVGKYMQMMNILKPIAFDVIHCVSQLFDYYLYAVYTFFGRNDMYESSGLGLISSRLRTTLNRIQESLIDMEAGGESVGPHGPPEERKEKVPSPHLSQLVVLTASGTLYGLAERVVATESLVFLAEQFELLQPHLDTMMPPAKKPFLQQFYSQTVSTASELRKPTYWIVAAKAIDYEQMLLLMAGVKWDIKEIMSQHNVYVDVLLKEFEQFNKRLGDVSRQVRIPLPVSNVLWEHCIRLANRTLVEGYANVKKCSNEGRALMQLDFQQFLMKLEKLTDLRPIPDKEFVETYIKAYYLTENDMEQFIKNHREYSMKQLANLVNVCLGSHINKKARQKLLAAIDDIDRPKR</sequence>
<keyword evidence="1" id="KW-0813">Transport</keyword>
<gene>
    <name evidence="8" type="primary">VPS50</name>
</gene>
<protein>
    <recommendedName>
        <fullName evidence="10">VPS50 EARP/GARPII complex subunit</fullName>
    </recommendedName>
</protein>
<reference evidence="8" key="3">
    <citation type="submission" date="2025-09" db="UniProtKB">
        <authorList>
            <consortium name="Ensembl"/>
        </authorList>
    </citation>
    <scope>IDENTIFICATION</scope>
</reference>
<accession>A0AAR2LJ38</accession>
<dbReference type="GO" id="GO:0000149">
    <property type="term" value="F:SNARE binding"/>
    <property type="evidence" value="ECO:0007669"/>
    <property type="project" value="TreeGrafter"/>
</dbReference>
<proteinExistence type="predicted"/>
<keyword evidence="2" id="KW-0653">Protein transport</keyword>
<evidence type="ECO:0000259" key="6">
    <source>
        <dbReference type="Pfam" id="PF10474"/>
    </source>
</evidence>
<dbReference type="InterPro" id="IPR040047">
    <property type="entry name" value="VPS50"/>
</dbReference>
<feature type="coiled-coil region" evidence="4">
    <location>
        <begin position="198"/>
        <end position="225"/>
    </location>
</feature>
<dbReference type="Proteomes" id="UP001501920">
    <property type="component" value="Chromosome 27"/>
</dbReference>
<dbReference type="InterPro" id="IPR019514">
    <property type="entry name" value="Syndetin_C"/>
</dbReference>
<feature type="region of interest" description="Disordered" evidence="5">
    <location>
        <begin position="1"/>
        <end position="30"/>
    </location>
</feature>
<evidence type="ECO:0000313" key="9">
    <source>
        <dbReference type="Proteomes" id="UP001501920"/>
    </source>
</evidence>
<evidence type="ECO:0000256" key="3">
    <source>
        <dbReference type="ARBA" id="ARBA00023054"/>
    </source>
</evidence>
<feature type="domain" description="Vacuolar protein sorting-associated protein 54 N-terminal" evidence="7">
    <location>
        <begin position="54"/>
        <end position="327"/>
    </location>
</feature>
<dbReference type="Pfam" id="PF10475">
    <property type="entry name" value="Vps54_N"/>
    <property type="match status" value="1"/>
</dbReference>
<feature type="compositionally biased region" description="Polar residues" evidence="5">
    <location>
        <begin position="8"/>
        <end position="18"/>
    </location>
</feature>
<dbReference type="Ensembl" id="ENSPNAT00000061746.1">
    <property type="protein sequence ID" value="ENSPNAP00000074346.1"/>
    <property type="gene ID" value="ENSPNAG00000006716.2"/>
</dbReference>
<organism evidence="8 9">
    <name type="scientific">Pygocentrus nattereri</name>
    <name type="common">Red-bellied piranha</name>
    <dbReference type="NCBI Taxonomy" id="42514"/>
    <lineage>
        <taxon>Eukaryota</taxon>
        <taxon>Metazoa</taxon>
        <taxon>Chordata</taxon>
        <taxon>Craniata</taxon>
        <taxon>Vertebrata</taxon>
        <taxon>Euteleostomi</taxon>
        <taxon>Actinopterygii</taxon>
        <taxon>Neopterygii</taxon>
        <taxon>Teleostei</taxon>
        <taxon>Ostariophysi</taxon>
        <taxon>Characiformes</taxon>
        <taxon>Characoidei</taxon>
        <taxon>Pygocentrus</taxon>
    </lineage>
</organism>
<dbReference type="GeneTree" id="ENSGT00390000003442"/>
<evidence type="ECO:0000313" key="8">
    <source>
        <dbReference type="Ensembl" id="ENSPNAP00000074346.1"/>
    </source>
</evidence>
<dbReference type="GO" id="GO:0042147">
    <property type="term" value="P:retrograde transport, endosome to Golgi"/>
    <property type="evidence" value="ECO:0007669"/>
    <property type="project" value="InterPro"/>
</dbReference>
<dbReference type="PANTHER" id="PTHR13258:SF0">
    <property type="entry name" value="SYNDETIN"/>
    <property type="match status" value="1"/>
</dbReference>
<evidence type="ECO:0000256" key="1">
    <source>
        <dbReference type="ARBA" id="ARBA00022448"/>
    </source>
</evidence>
<dbReference type="InterPro" id="IPR019515">
    <property type="entry name" value="VPS54_N"/>
</dbReference>
<evidence type="ECO:0000259" key="7">
    <source>
        <dbReference type="Pfam" id="PF10475"/>
    </source>
</evidence>
<dbReference type="PANTHER" id="PTHR13258">
    <property type="entry name" value="SYNDETIN"/>
    <property type="match status" value="1"/>
</dbReference>
<dbReference type="GO" id="GO:0032456">
    <property type="term" value="P:endocytic recycling"/>
    <property type="evidence" value="ECO:0007669"/>
    <property type="project" value="InterPro"/>
</dbReference>
<evidence type="ECO:0000256" key="4">
    <source>
        <dbReference type="SAM" id="Coils"/>
    </source>
</evidence>
<dbReference type="Pfam" id="PF10474">
    <property type="entry name" value="Syndetin_C"/>
    <property type="match status" value="1"/>
</dbReference>